<sequence length="132" mass="14467">MHVSTNIKLVTAIGLGGAVGAMGRYSLTFIFSTDGFPFATLSANLLGCFLLSYLLHHKQIKKHLPPTLFTALTTGLIGSFTTFSTFTVETIELWNSHFFLAITYVLLSIAGGLLSCYIGYLFSIHTRKKARI</sequence>
<feature type="transmembrane region" description="Helical" evidence="10">
    <location>
        <begin position="7"/>
        <end position="30"/>
    </location>
</feature>
<evidence type="ECO:0000256" key="10">
    <source>
        <dbReference type="HAMAP-Rule" id="MF_00454"/>
    </source>
</evidence>
<evidence type="ECO:0000313" key="12">
    <source>
        <dbReference type="Proteomes" id="UP000184079"/>
    </source>
</evidence>
<name>A0A1M5S5W3_9BACI</name>
<dbReference type="PANTHER" id="PTHR28259">
    <property type="entry name" value="FLUORIDE EXPORT PROTEIN 1-RELATED"/>
    <property type="match status" value="1"/>
</dbReference>
<dbReference type="OrthoDB" id="9799631at2"/>
<dbReference type="PANTHER" id="PTHR28259:SF1">
    <property type="entry name" value="FLUORIDE EXPORT PROTEIN 1-RELATED"/>
    <property type="match status" value="1"/>
</dbReference>
<keyword evidence="6 10" id="KW-0407">Ion channel</keyword>
<keyword evidence="2 10" id="KW-1003">Cell membrane</keyword>
<dbReference type="AlphaFoldDB" id="A0A1M5S5W3"/>
<evidence type="ECO:0000256" key="5">
    <source>
        <dbReference type="ARBA" id="ARBA00023136"/>
    </source>
</evidence>
<evidence type="ECO:0000256" key="7">
    <source>
        <dbReference type="ARBA" id="ARBA00035120"/>
    </source>
</evidence>
<comment type="similarity">
    <text evidence="7 10">Belongs to the fluoride channel Fluc/FEX (TC 1.A.43) family.</text>
</comment>
<evidence type="ECO:0000256" key="2">
    <source>
        <dbReference type="ARBA" id="ARBA00022475"/>
    </source>
</evidence>
<keyword evidence="10" id="KW-0915">Sodium</keyword>
<dbReference type="GO" id="GO:0062054">
    <property type="term" value="F:fluoride channel activity"/>
    <property type="evidence" value="ECO:0007669"/>
    <property type="project" value="UniProtKB-UniRule"/>
</dbReference>
<keyword evidence="10" id="KW-0479">Metal-binding</keyword>
<reference evidence="12" key="1">
    <citation type="submission" date="2016-11" db="EMBL/GenBank/DDBJ databases">
        <authorList>
            <person name="Varghese N."/>
            <person name="Submissions S."/>
        </authorList>
    </citation>
    <scope>NUCLEOTIDE SEQUENCE [LARGE SCALE GENOMIC DNA]</scope>
    <source>
        <strain evidence="12">CGMCC 1.6496</strain>
    </source>
</reference>
<dbReference type="EMBL" id="FQXD01000006">
    <property type="protein sequence ID" value="SHH33668.1"/>
    <property type="molecule type" value="Genomic_DNA"/>
</dbReference>
<evidence type="ECO:0000256" key="4">
    <source>
        <dbReference type="ARBA" id="ARBA00022989"/>
    </source>
</evidence>
<dbReference type="GO" id="GO:0005886">
    <property type="term" value="C:plasma membrane"/>
    <property type="evidence" value="ECO:0007669"/>
    <property type="project" value="UniProtKB-SubCell"/>
</dbReference>
<keyword evidence="12" id="KW-1185">Reference proteome</keyword>
<keyword evidence="4 10" id="KW-1133">Transmembrane helix</keyword>
<feature type="transmembrane region" description="Helical" evidence="10">
    <location>
        <begin position="36"/>
        <end position="55"/>
    </location>
</feature>
<keyword evidence="5 10" id="KW-0472">Membrane</keyword>
<organism evidence="11 12">
    <name type="scientific">Virgibacillus chiguensis</name>
    <dbReference type="NCBI Taxonomy" id="411959"/>
    <lineage>
        <taxon>Bacteria</taxon>
        <taxon>Bacillati</taxon>
        <taxon>Bacillota</taxon>
        <taxon>Bacilli</taxon>
        <taxon>Bacillales</taxon>
        <taxon>Bacillaceae</taxon>
        <taxon>Virgibacillus</taxon>
    </lineage>
</organism>
<dbReference type="NCBIfam" id="TIGR00494">
    <property type="entry name" value="crcB"/>
    <property type="match status" value="1"/>
</dbReference>
<dbReference type="GO" id="GO:0140114">
    <property type="term" value="P:cellular detoxification of fluoride"/>
    <property type="evidence" value="ECO:0007669"/>
    <property type="project" value="UniProtKB-UniRule"/>
</dbReference>
<dbReference type="Proteomes" id="UP000184079">
    <property type="component" value="Unassembled WGS sequence"/>
</dbReference>
<evidence type="ECO:0000313" key="11">
    <source>
        <dbReference type="EMBL" id="SHH33668.1"/>
    </source>
</evidence>
<evidence type="ECO:0000256" key="8">
    <source>
        <dbReference type="ARBA" id="ARBA00035585"/>
    </source>
</evidence>
<evidence type="ECO:0000256" key="1">
    <source>
        <dbReference type="ARBA" id="ARBA00004651"/>
    </source>
</evidence>
<keyword evidence="3 10" id="KW-0812">Transmembrane</keyword>
<dbReference type="GO" id="GO:0046872">
    <property type="term" value="F:metal ion binding"/>
    <property type="evidence" value="ECO:0007669"/>
    <property type="project" value="UniProtKB-KW"/>
</dbReference>
<feature type="binding site" evidence="10">
    <location>
        <position position="78"/>
    </location>
    <ligand>
        <name>Na(+)</name>
        <dbReference type="ChEBI" id="CHEBI:29101"/>
        <note>structural</note>
    </ligand>
</feature>
<keyword evidence="10" id="KW-0406">Ion transport</keyword>
<feature type="transmembrane region" description="Helical" evidence="10">
    <location>
        <begin position="67"/>
        <end position="86"/>
    </location>
</feature>
<evidence type="ECO:0000256" key="6">
    <source>
        <dbReference type="ARBA" id="ARBA00023303"/>
    </source>
</evidence>
<comment type="activity regulation">
    <text evidence="10">Na(+) is not transported, but it plays an essential structural role and its presence is essential for fluoride channel function.</text>
</comment>
<accession>A0A1M5S5W3</accession>
<dbReference type="HAMAP" id="MF_00454">
    <property type="entry name" value="FluC"/>
    <property type="match status" value="1"/>
</dbReference>
<comment type="subcellular location">
    <subcellularLocation>
        <location evidence="1 10">Cell membrane</location>
        <topology evidence="1 10">Multi-pass membrane protein</topology>
    </subcellularLocation>
</comment>
<dbReference type="RefSeq" id="WP_073007372.1">
    <property type="nucleotide sequence ID" value="NZ_FQXD01000006.1"/>
</dbReference>
<gene>
    <name evidence="10" type="primary">fluC</name>
    <name evidence="10" type="synonym">crcB</name>
    <name evidence="11" type="ORF">SAMN05421807_10657</name>
</gene>
<keyword evidence="10" id="KW-0813">Transport</keyword>
<dbReference type="InterPro" id="IPR003691">
    <property type="entry name" value="FluC"/>
</dbReference>
<feature type="binding site" evidence="10">
    <location>
        <position position="81"/>
    </location>
    <ligand>
        <name>Na(+)</name>
        <dbReference type="ChEBI" id="CHEBI:29101"/>
        <note>structural</note>
    </ligand>
</feature>
<evidence type="ECO:0000256" key="3">
    <source>
        <dbReference type="ARBA" id="ARBA00022692"/>
    </source>
</evidence>
<proteinExistence type="inferred from homology"/>
<comment type="function">
    <text evidence="9 10">Fluoride-specific ion channel. Important for reducing fluoride concentration in the cell, thus reducing its toxicity.</text>
</comment>
<comment type="catalytic activity">
    <reaction evidence="8">
        <text>fluoride(in) = fluoride(out)</text>
        <dbReference type="Rhea" id="RHEA:76159"/>
        <dbReference type="ChEBI" id="CHEBI:17051"/>
    </reaction>
    <physiologicalReaction direction="left-to-right" evidence="8">
        <dbReference type="Rhea" id="RHEA:76160"/>
    </physiologicalReaction>
</comment>
<feature type="transmembrane region" description="Helical" evidence="10">
    <location>
        <begin position="98"/>
        <end position="122"/>
    </location>
</feature>
<dbReference type="Pfam" id="PF02537">
    <property type="entry name" value="CRCB"/>
    <property type="match status" value="1"/>
</dbReference>
<evidence type="ECO:0000256" key="9">
    <source>
        <dbReference type="ARBA" id="ARBA00049940"/>
    </source>
</evidence>
<protein>
    <recommendedName>
        <fullName evidence="10">Fluoride-specific ion channel FluC</fullName>
    </recommendedName>
</protein>